<dbReference type="AlphaFoldDB" id="A0AAV1IGY4"/>
<keyword evidence="1" id="KW-1133">Transmembrane helix</keyword>
<gene>
    <name evidence="2" type="ORF">CVIRNUC_009159</name>
</gene>
<dbReference type="EMBL" id="CAUYUE010000013">
    <property type="protein sequence ID" value="CAK0785946.1"/>
    <property type="molecule type" value="Genomic_DNA"/>
</dbReference>
<evidence type="ECO:0000313" key="2">
    <source>
        <dbReference type="EMBL" id="CAK0785946.1"/>
    </source>
</evidence>
<comment type="caution">
    <text evidence="2">The sequence shown here is derived from an EMBL/GenBank/DDBJ whole genome shotgun (WGS) entry which is preliminary data.</text>
</comment>
<feature type="transmembrane region" description="Helical" evidence="1">
    <location>
        <begin position="95"/>
        <end position="113"/>
    </location>
</feature>
<sequence>MAAPLASCSYSASCGRTQRCSATVSFPERQRLCLGRQQLHCRPLRRRSGIVKASLDQSAFLSVFQQGIAFVIVNLGEGIYTRSQLKAASKGRPSIGILLLSNVALVAGLYLLAVGQTKAGLAVGTTTSAALLLLDIKRAYDVEDDPREWPGPKAWPATLALISFFAVNVFGQALLRV</sequence>
<feature type="transmembrane region" description="Helical" evidence="1">
    <location>
        <begin position="157"/>
        <end position="175"/>
    </location>
</feature>
<accession>A0AAV1IGY4</accession>
<dbReference type="Proteomes" id="UP001314263">
    <property type="component" value="Unassembled WGS sequence"/>
</dbReference>
<keyword evidence="3" id="KW-1185">Reference proteome</keyword>
<name>A0AAV1IGY4_9CHLO</name>
<reference evidence="2 3" key="1">
    <citation type="submission" date="2023-10" db="EMBL/GenBank/DDBJ databases">
        <authorList>
            <person name="Maclean D."/>
            <person name="Macfadyen A."/>
        </authorList>
    </citation>
    <scope>NUCLEOTIDE SEQUENCE [LARGE SCALE GENOMIC DNA]</scope>
</reference>
<keyword evidence="1" id="KW-0812">Transmembrane</keyword>
<evidence type="ECO:0000313" key="3">
    <source>
        <dbReference type="Proteomes" id="UP001314263"/>
    </source>
</evidence>
<proteinExistence type="predicted"/>
<protein>
    <submittedName>
        <fullName evidence="2">Uncharacterized protein</fullName>
    </submittedName>
</protein>
<organism evidence="2 3">
    <name type="scientific">Coccomyxa viridis</name>
    <dbReference type="NCBI Taxonomy" id="1274662"/>
    <lineage>
        <taxon>Eukaryota</taxon>
        <taxon>Viridiplantae</taxon>
        <taxon>Chlorophyta</taxon>
        <taxon>core chlorophytes</taxon>
        <taxon>Trebouxiophyceae</taxon>
        <taxon>Trebouxiophyceae incertae sedis</taxon>
        <taxon>Coccomyxaceae</taxon>
        <taxon>Coccomyxa</taxon>
    </lineage>
</organism>
<keyword evidence="1" id="KW-0472">Membrane</keyword>
<evidence type="ECO:0000256" key="1">
    <source>
        <dbReference type="SAM" id="Phobius"/>
    </source>
</evidence>